<dbReference type="PANTHER" id="PTHR47331">
    <property type="entry name" value="PHD-TYPE DOMAIN-CONTAINING PROTEIN"/>
    <property type="match status" value="1"/>
</dbReference>
<reference evidence="1" key="1">
    <citation type="submission" date="2020-04" db="EMBL/GenBank/DDBJ databases">
        <authorList>
            <person name="Alioto T."/>
            <person name="Alioto T."/>
            <person name="Gomez Garrido J."/>
        </authorList>
    </citation>
    <scope>NUCLEOTIDE SEQUENCE</scope>
    <source>
        <strain evidence="1">A484AB</strain>
    </source>
</reference>
<dbReference type="Proteomes" id="UP001152795">
    <property type="component" value="Unassembled WGS sequence"/>
</dbReference>
<dbReference type="OrthoDB" id="5984724at2759"/>
<dbReference type="PANTHER" id="PTHR47331:SF6">
    <property type="entry name" value="DOUBLECORTIN DOMAIN-CONTAINING PROTEIN"/>
    <property type="match status" value="1"/>
</dbReference>
<dbReference type="AlphaFoldDB" id="A0A7D9EE92"/>
<keyword evidence="2" id="KW-1185">Reference proteome</keyword>
<gene>
    <name evidence="1" type="ORF">PACLA_8A017777</name>
</gene>
<sequence>RFGNNAIIGVNFEKRLAAWPKINPGDAGALQEFSDFLRQVQIASKHIVSLKVYNYPSQIQPLVEKLPSWYKSKWSERVMKFQKVNGKETFPSFEEFVNHVSHEAERANISQLSPITVSTPKKAGDTSRRRPPACSITALASSAYESGSHDPLPPEKHDPSKYLRLPTKPTMFCFYHERSSHSSKNCEKFQKLSFPKHDNNNNDDQAKTSCTKVCGENQAGRSCARIVLQVFHQDDPTVRVPTYAVLDDQSTDVFVTDALLEKINTSGPEISLEVNTIVEDISADKYDIATPEIARRWNHLREIAHHIHYLPDVEIGMLIGRNVPTAFQPLKIIYGKEDEPWVEKYKFGWTIIGRVCLDNNPRNKTTVNRVSVIEKEDRRETKLENHAHVVDSSRSKDMTSPKEIKEMMQLDYNELHYGRNVRGTEQTESAEDMRFNKILTKGIHKNAQGNWEMPLPFKADEISLPNNRKYCLTRLLTLKKKMQKDEKLRTDYVQFMENTINRKHASRVPNEELQVVELDPKDQEVRKEVTTVLTTQQVRRNFPKVLEADRFKHSSSFYRLKRSIVCIQRMIERKRSDKQYNWRMQEGPPTVRELEEAEKLILKSIQYKHFSVEVDDMQRLAGNEDMFQDRQSAKVRNSALKRTTSLHKLDPFLDGKGILRVGGRLKNATTPYEVKHSVLISKNDHVTNLLIRHHVAQKHQGYV</sequence>
<proteinExistence type="predicted"/>
<comment type="caution">
    <text evidence="1">The sequence shown here is derived from an EMBL/GenBank/DDBJ whole genome shotgun (WGS) entry which is preliminary data.</text>
</comment>
<feature type="non-terminal residue" evidence="1">
    <location>
        <position position="703"/>
    </location>
</feature>
<protein>
    <submittedName>
        <fullName evidence="1">Uncharacterized protein</fullName>
    </submittedName>
</protein>
<evidence type="ECO:0000313" key="1">
    <source>
        <dbReference type="EMBL" id="CAB4008023.1"/>
    </source>
</evidence>
<name>A0A7D9EE92_PARCT</name>
<dbReference type="EMBL" id="CACRXK020005995">
    <property type="protein sequence ID" value="CAB4008023.1"/>
    <property type="molecule type" value="Genomic_DNA"/>
</dbReference>
<evidence type="ECO:0000313" key="2">
    <source>
        <dbReference type="Proteomes" id="UP001152795"/>
    </source>
</evidence>
<accession>A0A7D9EE92</accession>
<organism evidence="1 2">
    <name type="scientific">Paramuricea clavata</name>
    <name type="common">Red gorgonian</name>
    <name type="synonym">Violescent sea-whip</name>
    <dbReference type="NCBI Taxonomy" id="317549"/>
    <lineage>
        <taxon>Eukaryota</taxon>
        <taxon>Metazoa</taxon>
        <taxon>Cnidaria</taxon>
        <taxon>Anthozoa</taxon>
        <taxon>Octocorallia</taxon>
        <taxon>Malacalcyonacea</taxon>
        <taxon>Plexauridae</taxon>
        <taxon>Paramuricea</taxon>
    </lineage>
</organism>